<feature type="domain" description="NIL" evidence="1">
    <location>
        <begin position="12"/>
        <end position="86"/>
    </location>
</feature>
<dbReference type="InterPro" id="IPR045865">
    <property type="entry name" value="ACT-like_dom_sf"/>
</dbReference>
<organism evidence="2">
    <name type="scientific">Oscillatoriales cyanobacterium SpSt-418</name>
    <dbReference type="NCBI Taxonomy" id="2282169"/>
    <lineage>
        <taxon>Bacteria</taxon>
        <taxon>Bacillati</taxon>
        <taxon>Cyanobacteriota</taxon>
        <taxon>Cyanophyceae</taxon>
        <taxon>Oscillatoriophycideae</taxon>
        <taxon>Oscillatoriales</taxon>
    </lineage>
</organism>
<protein>
    <recommendedName>
        <fullName evidence="1">NIL domain-containing protein</fullName>
    </recommendedName>
</protein>
<evidence type="ECO:0000313" key="2">
    <source>
        <dbReference type="EMBL" id="HFM99424.1"/>
    </source>
</evidence>
<gene>
    <name evidence="2" type="ORF">ENR64_17005</name>
</gene>
<sequence length="96" mass="10508">MTLVPQKVENMTQVRVRVQIPAHYRQEPVISQLVASYGLVVNITSALLGESTNGYGSFDLELRGSTHQIHQGLAFLTSLGLKVIGKPGTCDDSWHC</sequence>
<proteinExistence type="predicted"/>
<accession>A0A7C3KF47</accession>
<dbReference type="EMBL" id="DSRU01000242">
    <property type="protein sequence ID" value="HFM99424.1"/>
    <property type="molecule type" value="Genomic_DNA"/>
</dbReference>
<dbReference type="InterPro" id="IPR018449">
    <property type="entry name" value="NIL_domain"/>
</dbReference>
<dbReference type="Pfam" id="PF09383">
    <property type="entry name" value="NIL"/>
    <property type="match status" value="1"/>
</dbReference>
<dbReference type="SMART" id="SM00930">
    <property type="entry name" value="NIL"/>
    <property type="match status" value="1"/>
</dbReference>
<dbReference type="SUPFAM" id="SSF55021">
    <property type="entry name" value="ACT-like"/>
    <property type="match status" value="1"/>
</dbReference>
<dbReference type="Gene3D" id="3.30.70.260">
    <property type="match status" value="1"/>
</dbReference>
<reference evidence="2" key="1">
    <citation type="journal article" date="2020" name="mSystems">
        <title>Genome- and Community-Level Interaction Insights into Carbon Utilization and Element Cycling Functions of Hydrothermarchaeota in Hydrothermal Sediment.</title>
        <authorList>
            <person name="Zhou Z."/>
            <person name="Liu Y."/>
            <person name="Xu W."/>
            <person name="Pan J."/>
            <person name="Luo Z.H."/>
            <person name="Li M."/>
        </authorList>
    </citation>
    <scope>NUCLEOTIDE SEQUENCE [LARGE SCALE GENOMIC DNA]</scope>
    <source>
        <strain evidence="2">SpSt-418</strain>
    </source>
</reference>
<evidence type="ECO:0000259" key="1">
    <source>
        <dbReference type="SMART" id="SM00930"/>
    </source>
</evidence>
<comment type="caution">
    <text evidence="2">The sequence shown here is derived from an EMBL/GenBank/DDBJ whole genome shotgun (WGS) entry which is preliminary data.</text>
</comment>
<dbReference type="AlphaFoldDB" id="A0A7C3KF47"/>
<name>A0A7C3KF47_9CYAN</name>